<dbReference type="InterPro" id="IPR050109">
    <property type="entry name" value="HTH-type_TetR-like_transc_reg"/>
</dbReference>
<keyword evidence="3" id="KW-0804">Transcription</keyword>
<evidence type="ECO:0000259" key="5">
    <source>
        <dbReference type="PROSITE" id="PS50977"/>
    </source>
</evidence>
<dbReference type="Gene3D" id="1.10.357.10">
    <property type="entry name" value="Tetracycline Repressor, domain 2"/>
    <property type="match status" value="1"/>
</dbReference>
<dbReference type="AlphaFoldDB" id="A0A068ST07"/>
<proteinExistence type="predicted"/>
<gene>
    <name evidence="6" type="primary">tcmR</name>
    <name evidence="6" type="ORF">RG540_CH20610</name>
</gene>
<evidence type="ECO:0000256" key="3">
    <source>
        <dbReference type="ARBA" id="ARBA00023163"/>
    </source>
</evidence>
<organism evidence="6 7">
    <name type="scientific">Neorhizobium galegae bv. orientalis str. HAMBI 540</name>
    <dbReference type="NCBI Taxonomy" id="1028800"/>
    <lineage>
        <taxon>Bacteria</taxon>
        <taxon>Pseudomonadati</taxon>
        <taxon>Pseudomonadota</taxon>
        <taxon>Alphaproteobacteria</taxon>
        <taxon>Hyphomicrobiales</taxon>
        <taxon>Rhizobiaceae</taxon>
        <taxon>Rhizobium/Agrobacterium group</taxon>
        <taxon>Neorhizobium</taxon>
    </lineage>
</organism>
<name>A0A068ST07_NEOGA</name>
<dbReference type="FunFam" id="1.10.10.60:FF:000141">
    <property type="entry name" value="TetR family transcriptional regulator"/>
    <property type="match status" value="1"/>
</dbReference>
<keyword evidence="1" id="KW-0805">Transcription regulation</keyword>
<dbReference type="SUPFAM" id="SSF46689">
    <property type="entry name" value="Homeodomain-like"/>
    <property type="match status" value="1"/>
</dbReference>
<dbReference type="GO" id="GO:0000976">
    <property type="term" value="F:transcription cis-regulatory region binding"/>
    <property type="evidence" value="ECO:0007669"/>
    <property type="project" value="TreeGrafter"/>
</dbReference>
<evidence type="ECO:0000256" key="2">
    <source>
        <dbReference type="ARBA" id="ARBA00023125"/>
    </source>
</evidence>
<evidence type="ECO:0000313" key="7">
    <source>
        <dbReference type="Proteomes" id="UP000028181"/>
    </source>
</evidence>
<dbReference type="PROSITE" id="PS01081">
    <property type="entry name" value="HTH_TETR_1"/>
    <property type="match status" value="1"/>
</dbReference>
<protein>
    <submittedName>
        <fullName evidence="6">HTH-type transcriptional regulator TcmR</fullName>
    </submittedName>
</protein>
<dbReference type="Gene3D" id="1.10.10.60">
    <property type="entry name" value="Homeodomain-like"/>
    <property type="match status" value="1"/>
</dbReference>
<accession>A0A068ST07</accession>
<dbReference type="EMBL" id="HG938353">
    <property type="protein sequence ID" value="CDN48230.1"/>
    <property type="molecule type" value="Genomic_DNA"/>
</dbReference>
<dbReference type="Proteomes" id="UP000028181">
    <property type="component" value="Chromosome I"/>
</dbReference>
<dbReference type="InterPro" id="IPR009057">
    <property type="entry name" value="Homeodomain-like_sf"/>
</dbReference>
<dbReference type="eggNOG" id="COG1309">
    <property type="taxonomic scope" value="Bacteria"/>
</dbReference>
<evidence type="ECO:0000256" key="1">
    <source>
        <dbReference type="ARBA" id="ARBA00023015"/>
    </source>
</evidence>
<dbReference type="PRINTS" id="PR00455">
    <property type="entry name" value="HTHTETR"/>
</dbReference>
<dbReference type="InterPro" id="IPR001647">
    <property type="entry name" value="HTH_TetR"/>
</dbReference>
<dbReference type="PATRIC" id="fig|1028800.3.peg.2085"/>
<dbReference type="PROSITE" id="PS50977">
    <property type="entry name" value="HTH_TETR_2"/>
    <property type="match status" value="1"/>
</dbReference>
<keyword evidence="7" id="KW-1185">Reference proteome</keyword>
<feature type="domain" description="HTH tetR-type" evidence="5">
    <location>
        <begin position="18"/>
        <end position="78"/>
    </location>
</feature>
<dbReference type="GeneID" id="24256500"/>
<evidence type="ECO:0000313" key="6">
    <source>
        <dbReference type="EMBL" id="CDN48230.1"/>
    </source>
</evidence>
<dbReference type="Pfam" id="PF17754">
    <property type="entry name" value="TetR_C_14"/>
    <property type="match status" value="1"/>
</dbReference>
<dbReference type="PANTHER" id="PTHR30055">
    <property type="entry name" value="HTH-TYPE TRANSCRIPTIONAL REGULATOR RUTR"/>
    <property type="match status" value="1"/>
</dbReference>
<dbReference type="KEGG" id="ngg:RG540_CH20610"/>
<dbReference type="RefSeq" id="WP_038587343.1">
    <property type="nucleotide sequence ID" value="NZ_HG938353.1"/>
</dbReference>
<dbReference type="GO" id="GO:0003700">
    <property type="term" value="F:DNA-binding transcription factor activity"/>
    <property type="evidence" value="ECO:0007669"/>
    <property type="project" value="TreeGrafter"/>
</dbReference>
<dbReference type="InterPro" id="IPR041347">
    <property type="entry name" value="MftR_C"/>
</dbReference>
<feature type="DNA-binding region" description="H-T-H motif" evidence="4">
    <location>
        <begin position="41"/>
        <end position="60"/>
    </location>
</feature>
<keyword evidence="2 4" id="KW-0238">DNA-binding</keyword>
<dbReference type="HOGENOM" id="CLU_069356_2_2_5"/>
<sequence length="208" mass="23229">MTKTIDGATEGRRELKRRQTRERIEEAAMSLFLERGFDATTVEEIAERAEVSKRSFFDYFPSKEEVVFAWQDGFADHLMAAIASRPADEPAVKAVQHGLVSAIVSAADERAMALGELIRSTPALKARDQLKYAKLELKLTEALKARSRSDEERLRVRLLAAVVIGALRAGGELWNEQPPGTSLETFAHQFFGDFWKTLADFGNEGQGR</sequence>
<reference evidence="7" key="1">
    <citation type="journal article" date="2014" name="BMC Genomics">
        <title>Genome sequencing of two Neorhizobium galegae strains reveals a noeT gene responsible for the unusual acetylation of the nodulation factors.</title>
        <authorList>
            <person name="Osterman J."/>
            <person name="Marsh J."/>
            <person name="Laine P.K."/>
            <person name="Zeng Z."/>
            <person name="Alatalo E."/>
            <person name="Sullivan J.T."/>
            <person name="Young J.P."/>
            <person name="Thomas-Oates J."/>
            <person name="Paulin L."/>
            <person name="Lindstrom K."/>
        </authorList>
    </citation>
    <scope>NUCLEOTIDE SEQUENCE [LARGE SCALE GENOMIC DNA]</scope>
    <source>
        <strain evidence="7">HAMBI 540</strain>
    </source>
</reference>
<dbReference type="InterPro" id="IPR023772">
    <property type="entry name" value="DNA-bd_HTH_TetR-type_CS"/>
</dbReference>
<dbReference type="Pfam" id="PF00440">
    <property type="entry name" value="TetR_N"/>
    <property type="match status" value="1"/>
</dbReference>
<evidence type="ECO:0000256" key="4">
    <source>
        <dbReference type="PROSITE-ProRule" id="PRU00335"/>
    </source>
</evidence>
<dbReference type="OrthoDB" id="9811084at2"/>
<dbReference type="PANTHER" id="PTHR30055:SF234">
    <property type="entry name" value="HTH-TYPE TRANSCRIPTIONAL REGULATOR BETI"/>
    <property type="match status" value="1"/>
</dbReference>